<reference evidence="1 2" key="1">
    <citation type="submission" date="2020-05" db="EMBL/GenBank/DDBJ databases">
        <title>Identification and distribution of gene clusters putatively required for synthesis of sphingolipid metabolism inhibitors in phylogenetically diverse species of the filamentous fungus Fusarium.</title>
        <authorList>
            <person name="Kim H.-S."/>
            <person name="Busman M."/>
            <person name="Brown D.W."/>
            <person name="Divon H."/>
            <person name="Uhlig S."/>
            <person name="Proctor R.H."/>
        </authorList>
    </citation>
    <scope>NUCLEOTIDE SEQUENCE [LARGE SCALE GENOMIC DNA]</scope>
    <source>
        <strain evidence="1 2">NRRL 36939</strain>
    </source>
</reference>
<organism evidence="1 2">
    <name type="scientific">Fusarium pseudocircinatum</name>
    <dbReference type="NCBI Taxonomy" id="56676"/>
    <lineage>
        <taxon>Eukaryota</taxon>
        <taxon>Fungi</taxon>
        <taxon>Dikarya</taxon>
        <taxon>Ascomycota</taxon>
        <taxon>Pezizomycotina</taxon>
        <taxon>Sordariomycetes</taxon>
        <taxon>Hypocreomycetidae</taxon>
        <taxon>Hypocreales</taxon>
        <taxon>Nectriaceae</taxon>
        <taxon>Fusarium</taxon>
        <taxon>Fusarium fujikuroi species complex</taxon>
    </lineage>
</organism>
<proteinExistence type="predicted"/>
<name>A0A8H5KRC9_9HYPO</name>
<dbReference type="AlphaFoldDB" id="A0A8H5KRC9"/>
<accession>A0A8H5KRC9</accession>
<comment type="caution">
    <text evidence="1">The sequence shown here is derived from an EMBL/GenBank/DDBJ whole genome shotgun (WGS) entry which is preliminary data.</text>
</comment>
<dbReference type="EMBL" id="JAAOAS010000393">
    <property type="protein sequence ID" value="KAF5577136.1"/>
    <property type="molecule type" value="Genomic_DNA"/>
</dbReference>
<evidence type="ECO:0000313" key="2">
    <source>
        <dbReference type="Proteomes" id="UP000546213"/>
    </source>
</evidence>
<dbReference type="OrthoDB" id="5100852at2759"/>
<protein>
    <submittedName>
        <fullName evidence="1">Uncharacterized protein</fullName>
    </submittedName>
</protein>
<sequence>MWLLTTVNSSKLLNALRKLGINKLYLALSFYLFDAISITTTCTSVTLDFISILEAEVEDALCPSNGLVSGAQTITGDPAFEGNLI</sequence>
<dbReference type="Proteomes" id="UP000546213">
    <property type="component" value="Unassembled WGS sequence"/>
</dbReference>
<evidence type="ECO:0000313" key="1">
    <source>
        <dbReference type="EMBL" id="KAF5577136.1"/>
    </source>
</evidence>
<keyword evidence="2" id="KW-1185">Reference proteome</keyword>
<gene>
    <name evidence="1" type="ORF">FPCIR_12250</name>
</gene>